<keyword evidence="4" id="KW-1185">Reference proteome</keyword>
<evidence type="ECO:0000313" key="3">
    <source>
        <dbReference type="EMBL" id="VWB64010.1"/>
    </source>
</evidence>
<accession>A0A6P2L4C3</accession>
<reference evidence="3 4" key="1">
    <citation type="submission" date="2019-09" db="EMBL/GenBank/DDBJ databases">
        <authorList>
            <person name="Depoorter E."/>
        </authorList>
    </citation>
    <scope>NUCLEOTIDE SEQUENCE [LARGE SCALE GENOMIC DNA]</scope>
    <source>
        <strain evidence="3">LMG 30113</strain>
    </source>
</reference>
<dbReference type="Proteomes" id="UP000494330">
    <property type="component" value="Unassembled WGS sequence"/>
</dbReference>
<dbReference type="InterPro" id="IPR051686">
    <property type="entry name" value="Lipoprotein_DolP"/>
</dbReference>
<dbReference type="AlphaFoldDB" id="A0A6P2L4C3"/>
<proteinExistence type="predicted"/>
<sequence>MKYVRAACWWTASVLLALATSSAIAQEGNLSETAHSATSSSSIKARRLANRQLQKNVRRALIHTTGIYASGIAVRASNGVVTLQGWVPEQSQIALSTQVAEGVPGVTTVISQLIVRPVNQ</sequence>
<name>A0A6P2L4C3_9BURK</name>
<dbReference type="Pfam" id="PF04972">
    <property type="entry name" value="BON"/>
    <property type="match status" value="1"/>
</dbReference>
<feature type="chain" id="PRO_5044426682" evidence="1">
    <location>
        <begin position="26"/>
        <end position="120"/>
    </location>
</feature>
<organism evidence="3 4">
    <name type="scientific">Burkholderia paludis</name>
    <dbReference type="NCBI Taxonomy" id="1506587"/>
    <lineage>
        <taxon>Bacteria</taxon>
        <taxon>Pseudomonadati</taxon>
        <taxon>Pseudomonadota</taxon>
        <taxon>Betaproteobacteria</taxon>
        <taxon>Burkholderiales</taxon>
        <taxon>Burkholderiaceae</taxon>
        <taxon>Burkholderia</taxon>
        <taxon>Burkholderia cepacia complex</taxon>
    </lineage>
</organism>
<keyword evidence="1" id="KW-0732">Signal</keyword>
<dbReference type="EMBL" id="CABVQD010000007">
    <property type="protein sequence ID" value="VWB64010.1"/>
    <property type="molecule type" value="Genomic_DNA"/>
</dbReference>
<protein>
    <submittedName>
        <fullName evidence="3">Transport-associated protein</fullName>
    </submittedName>
</protein>
<feature type="signal peptide" evidence="1">
    <location>
        <begin position="1"/>
        <end position="25"/>
    </location>
</feature>
<dbReference type="PANTHER" id="PTHR34606">
    <property type="entry name" value="BON DOMAIN-CONTAINING PROTEIN"/>
    <property type="match status" value="1"/>
</dbReference>
<dbReference type="PROSITE" id="PS50914">
    <property type="entry name" value="BON"/>
    <property type="match status" value="1"/>
</dbReference>
<evidence type="ECO:0000256" key="1">
    <source>
        <dbReference type="SAM" id="SignalP"/>
    </source>
</evidence>
<dbReference type="RefSeq" id="WP_081896840.1">
    <property type="nucleotide sequence ID" value="NZ_CABVQD010000007.1"/>
</dbReference>
<evidence type="ECO:0000259" key="2">
    <source>
        <dbReference type="PROSITE" id="PS50914"/>
    </source>
</evidence>
<dbReference type="Gene3D" id="3.30.1340.30">
    <property type="match status" value="1"/>
</dbReference>
<dbReference type="InterPro" id="IPR007055">
    <property type="entry name" value="BON_dom"/>
</dbReference>
<gene>
    <name evidence="3" type="ORF">BPA30113_02853</name>
</gene>
<evidence type="ECO:0000313" key="4">
    <source>
        <dbReference type="Proteomes" id="UP000494330"/>
    </source>
</evidence>
<feature type="domain" description="BON" evidence="2">
    <location>
        <begin position="49"/>
        <end position="117"/>
    </location>
</feature>
<dbReference type="PANTHER" id="PTHR34606:SF15">
    <property type="entry name" value="BON DOMAIN-CONTAINING PROTEIN"/>
    <property type="match status" value="1"/>
</dbReference>